<dbReference type="Pfam" id="PF00990">
    <property type="entry name" value="GGDEF"/>
    <property type="match status" value="1"/>
</dbReference>
<evidence type="ECO:0000313" key="5">
    <source>
        <dbReference type="Proteomes" id="UP000287908"/>
    </source>
</evidence>
<dbReference type="InterPro" id="IPR000160">
    <property type="entry name" value="GGDEF_dom"/>
</dbReference>
<dbReference type="NCBIfam" id="TIGR00254">
    <property type="entry name" value="GGDEF"/>
    <property type="match status" value="1"/>
</dbReference>
<dbReference type="SUPFAM" id="SSF55073">
    <property type="entry name" value="Nucleotide cyclase"/>
    <property type="match status" value="1"/>
</dbReference>
<dbReference type="GO" id="GO:1902201">
    <property type="term" value="P:negative regulation of bacterial-type flagellum-dependent cell motility"/>
    <property type="evidence" value="ECO:0007669"/>
    <property type="project" value="TreeGrafter"/>
</dbReference>
<sequence>MLSKVAFGKTKSQSAVRSQSQVSQLTSSRDLSRSEALTEVLQTTLDTHQLLSVYAEFIAARLPVDSLQFVSDDQIFNLIGDYTASDYQHVVMLYADQDYLGQLVYDLIRPLTMPQKMRLEQYHRELTFPLRNALKFSKLHRMAVRDHLTGLGNRALLDEVLDHLHVKLQRETDRSHSIMVLDLDGFKAVNDEYGHNQGDDILCAFASLLKETVRDSDQVFRFGGDEFVVVMEDTNLFQAQDVYIRIRNALAKSKIMSSFNLSTSAGTAQLESFLTIEQTIEEADQRLYQAKHGGKNRHCGSIGCA</sequence>
<dbReference type="InterPro" id="IPR043128">
    <property type="entry name" value="Rev_trsase/Diguanyl_cyclase"/>
</dbReference>
<dbReference type="PANTHER" id="PTHR45138">
    <property type="entry name" value="REGULATORY COMPONENTS OF SENSORY TRANSDUCTION SYSTEM"/>
    <property type="match status" value="1"/>
</dbReference>
<protein>
    <recommendedName>
        <fullName evidence="2">diguanylate cyclase</fullName>
        <ecNumber evidence="2">2.7.7.65</ecNumber>
    </recommendedName>
</protein>
<feature type="domain" description="GGDEF" evidence="3">
    <location>
        <begin position="174"/>
        <end position="303"/>
    </location>
</feature>
<reference evidence="4 5" key="1">
    <citation type="journal article" date="2011" name="Front. Microbiol.">
        <title>Genomic signatures of strain selection and enhancement in Bacillus atrophaeus var. globigii, a historical biowarfare simulant.</title>
        <authorList>
            <person name="Gibbons H.S."/>
            <person name="Broomall S.M."/>
            <person name="McNew L.A."/>
            <person name="Daligault H."/>
            <person name="Chapman C."/>
            <person name="Bruce D."/>
            <person name="Karavis M."/>
            <person name="Krepps M."/>
            <person name="McGregor P.A."/>
            <person name="Hong C."/>
            <person name="Park K.H."/>
            <person name="Akmal A."/>
            <person name="Feldman A."/>
            <person name="Lin J.S."/>
            <person name="Chang W.E."/>
            <person name="Higgs B.W."/>
            <person name="Demirev P."/>
            <person name="Lindquist J."/>
            <person name="Liem A."/>
            <person name="Fochler E."/>
            <person name="Read T.D."/>
            <person name="Tapia R."/>
            <person name="Johnson S."/>
            <person name="Bishop-Lilly K.A."/>
            <person name="Detter C."/>
            <person name="Han C."/>
            <person name="Sozhamannan S."/>
            <person name="Rosenzweig C.N."/>
            <person name="Skowronski E.W."/>
        </authorList>
    </citation>
    <scope>NUCLEOTIDE SEQUENCE [LARGE SCALE GENOMIC DNA]</scope>
    <source>
        <strain evidence="4 5">CL-SP19</strain>
    </source>
</reference>
<comment type="cofactor">
    <cofactor evidence="1">
        <name>Mg(2+)</name>
        <dbReference type="ChEBI" id="CHEBI:18420"/>
    </cofactor>
</comment>
<organism evidence="4 5">
    <name type="scientific">Idiomarina seosinensis</name>
    <dbReference type="NCBI Taxonomy" id="281739"/>
    <lineage>
        <taxon>Bacteria</taxon>
        <taxon>Pseudomonadati</taxon>
        <taxon>Pseudomonadota</taxon>
        <taxon>Gammaproteobacteria</taxon>
        <taxon>Alteromonadales</taxon>
        <taxon>Idiomarinaceae</taxon>
        <taxon>Idiomarina</taxon>
    </lineage>
</organism>
<dbReference type="CDD" id="cd01949">
    <property type="entry name" value="GGDEF"/>
    <property type="match status" value="1"/>
</dbReference>
<dbReference type="SMART" id="SM00267">
    <property type="entry name" value="GGDEF"/>
    <property type="match status" value="1"/>
</dbReference>
<evidence type="ECO:0000259" key="3">
    <source>
        <dbReference type="PROSITE" id="PS50887"/>
    </source>
</evidence>
<dbReference type="Proteomes" id="UP000287908">
    <property type="component" value="Unassembled WGS sequence"/>
</dbReference>
<gene>
    <name evidence="4" type="ORF">CWI81_05370</name>
</gene>
<accession>A0A432ZIW8</accession>
<dbReference type="EC" id="2.7.7.65" evidence="2"/>
<evidence type="ECO:0000256" key="2">
    <source>
        <dbReference type="ARBA" id="ARBA00012528"/>
    </source>
</evidence>
<name>A0A432ZIW8_9GAMM</name>
<dbReference type="FunFam" id="3.30.70.270:FF:000001">
    <property type="entry name" value="Diguanylate cyclase domain protein"/>
    <property type="match status" value="1"/>
</dbReference>
<dbReference type="OrthoDB" id="9812260at2"/>
<dbReference type="EMBL" id="PIQF01000001">
    <property type="protein sequence ID" value="RUO77911.1"/>
    <property type="molecule type" value="Genomic_DNA"/>
</dbReference>
<dbReference type="InterPro" id="IPR050469">
    <property type="entry name" value="Diguanylate_Cyclase"/>
</dbReference>
<dbReference type="GO" id="GO:0052621">
    <property type="term" value="F:diguanylate cyclase activity"/>
    <property type="evidence" value="ECO:0007669"/>
    <property type="project" value="UniProtKB-EC"/>
</dbReference>
<dbReference type="RefSeq" id="WP_126784244.1">
    <property type="nucleotide sequence ID" value="NZ_PIQF01000001.1"/>
</dbReference>
<dbReference type="GO" id="GO:0043709">
    <property type="term" value="P:cell adhesion involved in single-species biofilm formation"/>
    <property type="evidence" value="ECO:0007669"/>
    <property type="project" value="TreeGrafter"/>
</dbReference>
<dbReference type="InterPro" id="IPR029787">
    <property type="entry name" value="Nucleotide_cyclase"/>
</dbReference>
<dbReference type="AlphaFoldDB" id="A0A432ZIW8"/>
<keyword evidence="5" id="KW-1185">Reference proteome</keyword>
<proteinExistence type="predicted"/>
<dbReference type="PROSITE" id="PS50887">
    <property type="entry name" value="GGDEF"/>
    <property type="match status" value="1"/>
</dbReference>
<dbReference type="PANTHER" id="PTHR45138:SF6">
    <property type="entry name" value="DIGUANYLATE CYCLASE DGCN"/>
    <property type="match status" value="1"/>
</dbReference>
<dbReference type="GO" id="GO:0005886">
    <property type="term" value="C:plasma membrane"/>
    <property type="evidence" value="ECO:0007669"/>
    <property type="project" value="TreeGrafter"/>
</dbReference>
<comment type="caution">
    <text evidence="4">The sequence shown here is derived from an EMBL/GenBank/DDBJ whole genome shotgun (WGS) entry which is preliminary data.</text>
</comment>
<evidence type="ECO:0000313" key="4">
    <source>
        <dbReference type="EMBL" id="RUO77911.1"/>
    </source>
</evidence>
<dbReference type="Gene3D" id="3.30.70.270">
    <property type="match status" value="1"/>
</dbReference>
<evidence type="ECO:0000256" key="1">
    <source>
        <dbReference type="ARBA" id="ARBA00001946"/>
    </source>
</evidence>